<feature type="transmembrane region" description="Helical" evidence="26">
    <location>
        <begin position="52"/>
        <end position="73"/>
    </location>
</feature>
<comment type="subunit">
    <text evidence="25">Homodimer. Interacts with lysosomal protein GLMP (via lumenal domain); the interaction starts while both proteins are still in the endoplasmic reticulum and is required for stabilization of MFSD1 in lysosomes but has no direct effect on its targeting to lysosomes or transporter activity.</text>
</comment>
<comment type="catalytic activity">
    <reaction evidence="17">
        <text>L-lysyl-L-lysine(out) = L-lysyl-L-lysine(in)</text>
        <dbReference type="Rhea" id="RHEA:79403"/>
        <dbReference type="ChEBI" id="CHEBI:229956"/>
    </reaction>
</comment>
<comment type="catalytic activity">
    <reaction evidence="13">
        <text>L-lysyl-L-alpha-amino acid(out) = L-lysyl-L-alpha-amino acid(in)</text>
        <dbReference type="Rhea" id="RHEA:79387"/>
        <dbReference type="ChEBI" id="CHEBI:229965"/>
    </reaction>
</comment>
<dbReference type="GO" id="GO:0005886">
    <property type="term" value="C:plasma membrane"/>
    <property type="evidence" value="ECO:0007669"/>
    <property type="project" value="UniProtKB-SubCell"/>
</dbReference>
<reference evidence="28 29" key="1">
    <citation type="journal article" date="2020" name="Biotechnol. Biofuels">
        <title>New insights from the biogas microbiome by comprehensive genome-resolved metagenomics of nearly 1600 species originating from multiple anaerobic digesters.</title>
        <authorList>
            <person name="Campanaro S."/>
            <person name="Treu L."/>
            <person name="Rodriguez-R L.M."/>
            <person name="Kovalovszki A."/>
            <person name="Ziels R.M."/>
            <person name="Maus I."/>
            <person name="Zhu X."/>
            <person name="Kougias P.G."/>
            <person name="Basile A."/>
            <person name="Luo G."/>
            <person name="Schluter A."/>
            <person name="Konstantinidis K.T."/>
            <person name="Angelidaki I."/>
        </authorList>
    </citation>
    <scope>NUCLEOTIDE SEQUENCE [LARGE SCALE GENOMIC DNA]</scope>
    <source>
        <strain evidence="28">AS05jafATM_4</strain>
    </source>
</reference>
<feature type="transmembrane region" description="Helical" evidence="26">
    <location>
        <begin position="137"/>
        <end position="157"/>
    </location>
</feature>
<accession>A0A7C6Z2Q0</accession>
<evidence type="ECO:0000256" key="19">
    <source>
        <dbReference type="ARBA" id="ARBA00044912"/>
    </source>
</evidence>
<feature type="transmembrane region" description="Helical" evidence="26">
    <location>
        <begin position="367"/>
        <end position="389"/>
    </location>
</feature>
<dbReference type="SUPFAM" id="SSF103473">
    <property type="entry name" value="MFS general substrate transporter"/>
    <property type="match status" value="1"/>
</dbReference>
<comment type="subcellular location">
    <subcellularLocation>
        <location evidence="2">Cell membrane</location>
        <topology evidence="2">Multi-pass membrane protein</topology>
    </subcellularLocation>
    <subcellularLocation>
        <location evidence="1">Lysosome membrane</location>
        <topology evidence="1">Multi-pass membrane protein</topology>
    </subcellularLocation>
</comment>
<name>A0A7C6Z2Q0_9FIRM</name>
<comment type="catalytic activity">
    <reaction evidence="10">
        <text>L-histidyl-glycine(out) = L-histidyl-glycine(in)</text>
        <dbReference type="Rhea" id="RHEA:79395"/>
        <dbReference type="ChEBI" id="CHEBI:229957"/>
    </reaction>
</comment>
<evidence type="ECO:0000256" key="9">
    <source>
        <dbReference type="ARBA" id="ARBA00044876"/>
    </source>
</evidence>
<comment type="catalytic activity">
    <reaction evidence="11">
        <text>L-alpha-aminoacyl-L-arginine(out) = L-alpha-aminoacyl-L-arginine(in)</text>
        <dbReference type="Rhea" id="RHEA:79367"/>
        <dbReference type="ChEBI" id="CHEBI:229968"/>
    </reaction>
</comment>
<evidence type="ECO:0000256" key="15">
    <source>
        <dbReference type="ARBA" id="ARBA00044898"/>
    </source>
</evidence>
<dbReference type="InterPro" id="IPR020846">
    <property type="entry name" value="MFS_dom"/>
</dbReference>
<dbReference type="AlphaFoldDB" id="A0A7C6Z2Q0"/>
<feature type="transmembrane region" description="Helical" evidence="26">
    <location>
        <begin position="307"/>
        <end position="326"/>
    </location>
</feature>
<evidence type="ECO:0000313" key="29">
    <source>
        <dbReference type="Proteomes" id="UP000553059"/>
    </source>
</evidence>
<sequence>MGNQRVQGSYKWVVLALSFFMMISFALSLQVLPPLFEQIMEDISFSNSQAGILMGAYAIPGIFLPFIVAYLANRFDMKKLIIVALIIMILGLVAFSLAESFSLLVVCRLVAGIGATVLVVLAPLLITMFFDQKNIGIAMGIFNTAVPLGTVLAANLFGSLGRILGWRVILYGVAGFLGVILLLVIFALSLQKNDGSTHSDDVSKQSAPKFRGSLSLWFLAAIWVLANFQLLAYVTFGSQFYQSLGLANQHAGFLTSLIMLASIFLAPIIGVAFDKTGRKKPYLITGSVIILISFVLMAVRFPGLPLWAVALGIGFAPIPVFVFAHLPETVKPHEVGMGMGMLTIASNLGTTIGPSALGSILDRTGGNFSISFMVLAAVSIIIIAFSLGLKPRSSTSESQ</sequence>
<dbReference type="Pfam" id="PF07690">
    <property type="entry name" value="MFS_1"/>
    <property type="match status" value="1"/>
</dbReference>
<keyword evidence="6 26" id="KW-1133">Transmembrane helix</keyword>
<dbReference type="PRINTS" id="PR01035">
    <property type="entry name" value="TCRTETA"/>
</dbReference>
<comment type="function">
    <text evidence="24">Lysosomal dipeptide uniporter that selectively exports lysine, arginine or histidine-containing dipeptides with a net positive charge from the lysosome lumen into the cytosol. Could play a role in a specific type of protein O-glycosylation indirectly regulating macrophages migration and tissue invasion. Also essential for liver homeostasis.</text>
</comment>
<comment type="catalytic activity">
    <reaction evidence="18">
        <text>L-arginyl-glycine(out) = L-arginyl-glycine(in)</text>
        <dbReference type="Rhea" id="RHEA:79391"/>
        <dbReference type="ChEBI" id="CHEBI:229955"/>
    </reaction>
</comment>
<evidence type="ECO:0000256" key="12">
    <source>
        <dbReference type="ARBA" id="ARBA00044884"/>
    </source>
</evidence>
<evidence type="ECO:0000256" key="24">
    <source>
        <dbReference type="ARBA" id="ARBA00045709"/>
    </source>
</evidence>
<protein>
    <recommendedName>
        <fullName evidence="22">Lysosomal dipeptide transporter MFSD1</fullName>
    </recommendedName>
    <alternativeName>
        <fullName evidence="23">Major facilitator superfamily domain-containing protein 1</fullName>
    </alternativeName>
</protein>
<comment type="catalytic activity">
    <reaction evidence="20">
        <text>L-alanyl-L-lysine(out) = L-alanyl-L-lysine(in)</text>
        <dbReference type="Rhea" id="RHEA:79415"/>
        <dbReference type="ChEBI" id="CHEBI:192470"/>
    </reaction>
</comment>
<feature type="domain" description="Major facilitator superfamily (MFS) profile" evidence="27">
    <location>
        <begin position="14"/>
        <end position="394"/>
    </location>
</feature>
<dbReference type="InterPro" id="IPR036259">
    <property type="entry name" value="MFS_trans_sf"/>
</dbReference>
<keyword evidence="8" id="KW-0458">Lysosome</keyword>
<evidence type="ECO:0000256" key="25">
    <source>
        <dbReference type="ARBA" id="ARBA00046376"/>
    </source>
</evidence>
<comment type="similarity">
    <text evidence="3">Belongs to the major facilitator superfamily.</text>
</comment>
<evidence type="ECO:0000256" key="7">
    <source>
        <dbReference type="ARBA" id="ARBA00023136"/>
    </source>
</evidence>
<comment type="catalytic activity">
    <reaction evidence="12">
        <text>L-alpha-aminoacyl-L-histidine(out) = L-alpha-aminoacyl-L-histidine(in)</text>
        <dbReference type="Rhea" id="RHEA:79375"/>
        <dbReference type="ChEBI" id="CHEBI:229967"/>
    </reaction>
</comment>
<comment type="catalytic activity">
    <reaction evidence="19">
        <text>L-histidyl-L-alpha-amino acid(out) = L-histidyl-L-alpha-amino acid(in)</text>
        <dbReference type="Rhea" id="RHEA:79379"/>
        <dbReference type="ChEBI" id="CHEBI:229964"/>
    </reaction>
</comment>
<dbReference type="PANTHER" id="PTHR23512">
    <property type="entry name" value="MAJOR FACILITATOR SUPERFAMILY DOMAIN-CONTAINING PROTEIN 1"/>
    <property type="match status" value="1"/>
</dbReference>
<evidence type="ECO:0000256" key="11">
    <source>
        <dbReference type="ARBA" id="ARBA00044881"/>
    </source>
</evidence>
<evidence type="ECO:0000256" key="10">
    <source>
        <dbReference type="ARBA" id="ARBA00044878"/>
    </source>
</evidence>
<evidence type="ECO:0000256" key="5">
    <source>
        <dbReference type="ARBA" id="ARBA00022692"/>
    </source>
</evidence>
<evidence type="ECO:0000256" key="22">
    <source>
        <dbReference type="ARBA" id="ARBA00044985"/>
    </source>
</evidence>
<evidence type="ECO:0000256" key="20">
    <source>
        <dbReference type="ARBA" id="ARBA00044919"/>
    </source>
</evidence>
<evidence type="ECO:0000256" key="17">
    <source>
        <dbReference type="ARBA" id="ARBA00044900"/>
    </source>
</evidence>
<evidence type="ECO:0000256" key="14">
    <source>
        <dbReference type="ARBA" id="ARBA00044893"/>
    </source>
</evidence>
<proteinExistence type="inferred from homology"/>
<keyword evidence="5 26" id="KW-0812">Transmembrane</keyword>
<evidence type="ECO:0000256" key="4">
    <source>
        <dbReference type="ARBA" id="ARBA00022448"/>
    </source>
</evidence>
<comment type="catalytic activity">
    <reaction evidence="9">
        <text>L-lysyl-L-alanine(out) = L-lysyl-L-alanine(in)</text>
        <dbReference type="Rhea" id="RHEA:79399"/>
        <dbReference type="ChEBI" id="CHEBI:229954"/>
    </reaction>
</comment>
<evidence type="ECO:0000259" key="27">
    <source>
        <dbReference type="PROSITE" id="PS50850"/>
    </source>
</evidence>
<dbReference type="GO" id="GO:0005765">
    <property type="term" value="C:lysosomal membrane"/>
    <property type="evidence" value="ECO:0007669"/>
    <property type="project" value="UniProtKB-SubCell"/>
</dbReference>
<evidence type="ECO:0000256" key="13">
    <source>
        <dbReference type="ARBA" id="ARBA00044891"/>
    </source>
</evidence>
<dbReference type="EMBL" id="DUTF01000059">
    <property type="protein sequence ID" value="HHY25645.1"/>
    <property type="molecule type" value="Genomic_DNA"/>
</dbReference>
<feature type="transmembrane region" description="Helical" evidence="26">
    <location>
        <begin position="214"/>
        <end position="233"/>
    </location>
</feature>
<evidence type="ECO:0000313" key="28">
    <source>
        <dbReference type="EMBL" id="HHY25645.1"/>
    </source>
</evidence>
<keyword evidence="4" id="KW-0813">Transport</keyword>
<comment type="catalytic activity">
    <reaction evidence="15">
        <text>L-aspartyl-L-lysine(out) = L-aspartyl-L-lysine(in)</text>
        <dbReference type="Rhea" id="RHEA:79411"/>
        <dbReference type="ChEBI" id="CHEBI:229953"/>
    </reaction>
</comment>
<dbReference type="GO" id="GO:0022857">
    <property type="term" value="F:transmembrane transporter activity"/>
    <property type="evidence" value="ECO:0007669"/>
    <property type="project" value="InterPro"/>
</dbReference>
<evidence type="ECO:0000256" key="2">
    <source>
        <dbReference type="ARBA" id="ARBA00004651"/>
    </source>
</evidence>
<dbReference type="Gene3D" id="1.20.1250.20">
    <property type="entry name" value="MFS general substrate transporter like domains"/>
    <property type="match status" value="2"/>
</dbReference>
<comment type="caution">
    <text evidence="28">The sequence shown here is derived from an EMBL/GenBank/DDBJ whole genome shotgun (WGS) entry which is preliminary data.</text>
</comment>
<feature type="transmembrane region" description="Helical" evidence="26">
    <location>
        <begin position="253"/>
        <end position="273"/>
    </location>
</feature>
<dbReference type="PROSITE" id="PS50850">
    <property type="entry name" value="MFS"/>
    <property type="match status" value="1"/>
</dbReference>
<comment type="catalytic activity">
    <reaction evidence="16">
        <text>L-arginyl-L-alpha-amino acid(out) = L-arginyl-L-alpha-amino acid(in)</text>
        <dbReference type="Rhea" id="RHEA:79371"/>
        <dbReference type="ChEBI" id="CHEBI:84315"/>
    </reaction>
</comment>
<keyword evidence="7 26" id="KW-0472">Membrane</keyword>
<evidence type="ECO:0000256" key="26">
    <source>
        <dbReference type="SAM" id="Phobius"/>
    </source>
</evidence>
<dbReference type="InterPro" id="IPR011701">
    <property type="entry name" value="MFS"/>
</dbReference>
<evidence type="ECO:0000256" key="18">
    <source>
        <dbReference type="ARBA" id="ARBA00044903"/>
    </source>
</evidence>
<feature type="transmembrane region" description="Helical" evidence="26">
    <location>
        <begin position="12"/>
        <end position="32"/>
    </location>
</feature>
<dbReference type="PANTHER" id="PTHR23512:SF3">
    <property type="entry name" value="MAJOR FACILITATOR SUPERFAMILY DOMAIN-CONTAINING PROTEIN 1"/>
    <property type="match status" value="1"/>
</dbReference>
<feature type="transmembrane region" description="Helical" evidence="26">
    <location>
        <begin position="282"/>
        <end position="301"/>
    </location>
</feature>
<feature type="transmembrane region" description="Helical" evidence="26">
    <location>
        <begin position="80"/>
        <end position="98"/>
    </location>
</feature>
<evidence type="ECO:0000256" key="23">
    <source>
        <dbReference type="ARBA" id="ARBA00045018"/>
    </source>
</evidence>
<dbReference type="InterPro" id="IPR052187">
    <property type="entry name" value="MFSD1"/>
</dbReference>
<evidence type="ECO:0000256" key="16">
    <source>
        <dbReference type="ARBA" id="ARBA00044899"/>
    </source>
</evidence>
<organism evidence="28 29">
    <name type="scientific">Desulfitobacterium dehalogenans</name>
    <dbReference type="NCBI Taxonomy" id="36854"/>
    <lineage>
        <taxon>Bacteria</taxon>
        <taxon>Bacillati</taxon>
        <taxon>Bacillota</taxon>
        <taxon>Clostridia</taxon>
        <taxon>Eubacteriales</taxon>
        <taxon>Desulfitobacteriaceae</taxon>
        <taxon>Desulfitobacterium</taxon>
    </lineage>
</organism>
<evidence type="ECO:0000256" key="8">
    <source>
        <dbReference type="ARBA" id="ARBA00023228"/>
    </source>
</evidence>
<comment type="catalytic activity">
    <reaction evidence="14">
        <text>L-alpha-aminoacyl-L-lysine(out) = L-alpha-aminoacyl-L-lysine(in)</text>
        <dbReference type="Rhea" id="RHEA:79383"/>
        <dbReference type="ChEBI" id="CHEBI:229966"/>
    </reaction>
</comment>
<feature type="transmembrane region" description="Helical" evidence="26">
    <location>
        <begin position="169"/>
        <end position="190"/>
    </location>
</feature>
<evidence type="ECO:0000256" key="21">
    <source>
        <dbReference type="ARBA" id="ARBA00044924"/>
    </source>
</evidence>
<evidence type="ECO:0000256" key="3">
    <source>
        <dbReference type="ARBA" id="ARBA00008335"/>
    </source>
</evidence>
<gene>
    <name evidence="28" type="ORF">GX523_02615</name>
</gene>
<evidence type="ECO:0000256" key="1">
    <source>
        <dbReference type="ARBA" id="ARBA00004155"/>
    </source>
</evidence>
<feature type="transmembrane region" description="Helical" evidence="26">
    <location>
        <begin position="110"/>
        <end position="130"/>
    </location>
</feature>
<dbReference type="Proteomes" id="UP000553059">
    <property type="component" value="Unassembled WGS sequence"/>
</dbReference>
<comment type="catalytic activity">
    <reaction evidence="21">
        <text>L-lysyl-glycine(out) = L-lysyl-glycine(in)</text>
        <dbReference type="Rhea" id="RHEA:79407"/>
        <dbReference type="ChEBI" id="CHEBI:191202"/>
    </reaction>
</comment>
<feature type="transmembrane region" description="Helical" evidence="26">
    <location>
        <begin position="338"/>
        <end position="361"/>
    </location>
</feature>
<dbReference type="InterPro" id="IPR001958">
    <property type="entry name" value="Tet-R_TetA/multi-R_MdtG-like"/>
</dbReference>
<evidence type="ECO:0000256" key="6">
    <source>
        <dbReference type="ARBA" id="ARBA00022989"/>
    </source>
</evidence>